<comment type="subcellular location">
    <subcellularLocation>
        <location evidence="1">Cell membrane</location>
        <topology evidence="1">Multi-pass membrane protein</topology>
    </subcellularLocation>
</comment>
<organism evidence="9 10">
    <name type="scientific">Arsenicicoccus bolidensis</name>
    <dbReference type="NCBI Taxonomy" id="229480"/>
    <lineage>
        <taxon>Bacteria</taxon>
        <taxon>Bacillati</taxon>
        <taxon>Actinomycetota</taxon>
        <taxon>Actinomycetes</taxon>
        <taxon>Micrococcales</taxon>
        <taxon>Intrasporangiaceae</taxon>
        <taxon>Arsenicicoccus</taxon>
    </lineage>
</organism>
<evidence type="ECO:0000256" key="7">
    <source>
        <dbReference type="SAM" id="Phobius"/>
    </source>
</evidence>
<evidence type="ECO:0000313" key="9">
    <source>
        <dbReference type="EMBL" id="MCG7323539.1"/>
    </source>
</evidence>
<dbReference type="RefSeq" id="WP_239266304.1">
    <property type="nucleotide sequence ID" value="NZ_JAKRCV010000083.1"/>
</dbReference>
<keyword evidence="4 7" id="KW-0812">Transmembrane</keyword>
<feature type="transmembrane region" description="Helical" evidence="7">
    <location>
        <begin position="320"/>
        <end position="342"/>
    </location>
</feature>
<protein>
    <submittedName>
        <fullName evidence="9">MFS transporter</fullName>
    </submittedName>
</protein>
<keyword evidence="5 7" id="KW-1133">Transmembrane helix</keyword>
<evidence type="ECO:0000256" key="5">
    <source>
        <dbReference type="ARBA" id="ARBA00022989"/>
    </source>
</evidence>
<dbReference type="SUPFAM" id="SSF103473">
    <property type="entry name" value="MFS general substrate transporter"/>
    <property type="match status" value="1"/>
</dbReference>
<evidence type="ECO:0000256" key="3">
    <source>
        <dbReference type="ARBA" id="ARBA00022475"/>
    </source>
</evidence>
<dbReference type="Proteomes" id="UP001521931">
    <property type="component" value="Unassembled WGS sequence"/>
</dbReference>
<feature type="transmembrane region" description="Helical" evidence="7">
    <location>
        <begin position="379"/>
        <end position="396"/>
    </location>
</feature>
<comment type="caution">
    <text evidence="9">The sequence shown here is derived from an EMBL/GenBank/DDBJ whole genome shotgun (WGS) entry which is preliminary data.</text>
</comment>
<dbReference type="Gene3D" id="1.20.1250.20">
    <property type="entry name" value="MFS general substrate transporter like domains"/>
    <property type="match status" value="1"/>
</dbReference>
<dbReference type="PROSITE" id="PS50850">
    <property type="entry name" value="MFS"/>
    <property type="match status" value="1"/>
</dbReference>
<sequence length="416" mass="43015">MTSRDTIPSTGSSSRLRTDGPFGLPRTYWAIWTAVLVNRLATFVQPFLVLFLVNEKGLSLAQAGLVAAFLGVGAIVSSLVGGWLGDRLERRSAIVLGQSLAALALLGLAAAPTTPLVVAGALAVGLCSDLARPAQNALVADVVAPEQRVRAYSLVFWALNLGFSVATLTAGVLSRFGYGWLFVVDAAATLLSALLVVVLVPRMPRARRPDGPASRGVVASMVRDPRAVTLVLAATAYATVYQQAYSTLPLVMGRDGLSAAAYGAIVAVNGVVIVLLQPFAASRIERWRPELVYAAALVVVGAGFGLTVVAGSVATHLVAVIVWSVGEVGAAAVIGAMFAALAPPHQRSGYLASFSLTFSVGMAVGPALGTWVLSRLGEPVLWLGSLALLVVAALAVSRLHAPSADVPPPLARMERG</sequence>
<evidence type="ECO:0000256" key="4">
    <source>
        <dbReference type="ARBA" id="ARBA00022692"/>
    </source>
</evidence>
<keyword evidence="2" id="KW-0813">Transport</keyword>
<dbReference type="EMBL" id="JAKRCV010000083">
    <property type="protein sequence ID" value="MCG7323539.1"/>
    <property type="molecule type" value="Genomic_DNA"/>
</dbReference>
<reference evidence="9 10" key="1">
    <citation type="submission" date="2022-02" db="EMBL/GenBank/DDBJ databases">
        <title>Uncovering new skin microbiome diversity through culturing and metagenomics.</title>
        <authorList>
            <person name="Conlan S."/>
            <person name="Deming C."/>
            <person name="Nisc Comparative Sequencing Program N."/>
            <person name="Segre J.A."/>
        </authorList>
    </citation>
    <scope>NUCLEOTIDE SEQUENCE [LARGE SCALE GENOMIC DNA]</scope>
    <source>
        <strain evidence="9 10">ACRQZ</strain>
    </source>
</reference>
<dbReference type="PANTHER" id="PTHR23517:SF2">
    <property type="entry name" value="MULTIDRUG RESISTANCE PROTEIN MDTH"/>
    <property type="match status" value="1"/>
</dbReference>
<keyword evidence="6 7" id="KW-0472">Membrane</keyword>
<feature type="transmembrane region" description="Helical" evidence="7">
    <location>
        <begin position="29"/>
        <end position="53"/>
    </location>
</feature>
<dbReference type="InterPro" id="IPR011701">
    <property type="entry name" value="MFS"/>
</dbReference>
<gene>
    <name evidence="9" type="ORF">MHL29_16815</name>
</gene>
<feature type="transmembrane region" description="Helical" evidence="7">
    <location>
        <begin position="291"/>
        <end position="314"/>
    </location>
</feature>
<dbReference type="Pfam" id="PF07690">
    <property type="entry name" value="MFS_1"/>
    <property type="match status" value="1"/>
</dbReference>
<dbReference type="InterPro" id="IPR050171">
    <property type="entry name" value="MFS_Transporters"/>
</dbReference>
<dbReference type="PANTHER" id="PTHR23517">
    <property type="entry name" value="RESISTANCE PROTEIN MDTM, PUTATIVE-RELATED-RELATED"/>
    <property type="match status" value="1"/>
</dbReference>
<name>A0ABS9Q6P8_9MICO</name>
<feature type="transmembrane region" description="Helical" evidence="7">
    <location>
        <begin position="179"/>
        <end position="200"/>
    </location>
</feature>
<keyword evidence="3" id="KW-1003">Cell membrane</keyword>
<feature type="domain" description="Major facilitator superfamily (MFS) profile" evidence="8">
    <location>
        <begin position="27"/>
        <end position="404"/>
    </location>
</feature>
<accession>A0ABS9Q6P8</accession>
<dbReference type="InterPro" id="IPR020846">
    <property type="entry name" value="MFS_dom"/>
</dbReference>
<evidence type="ECO:0000256" key="1">
    <source>
        <dbReference type="ARBA" id="ARBA00004651"/>
    </source>
</evidence>
<feature type="transmembrane region" description="Helical" evidence="7">
    <location>
        <begin position="65"/>
        <end position="84"/>
    </location>
</feature>
<evidence type="ECO:0000259" key="8">
    <source>
        <dbReference type="PROSITE" id="PS50850"/>
    </source>
</evidence>
<evidence type="ECO:0000256" key="6">
    <source>
        <dbReference type="ARBA" id="ARBA00023136"/>
    </source>
</evidence>
<feature type="transmembrane region" description="Helical" evidence="7">
    <location>
        <begin position="154"/>
        <end position="173"/>
    </location>
</feature>
<evidence type="ECO:0000256" key="2">
    <source>
        <dbReference type="ARBA" id="ARBA00022448"/>
    </source>
</evidence>
<keyword evidence="10" id="KW-1185">Reference proteome</keyword>
<evidence type="ECO:0000313" key="10">
    <source>
        <dbReference type="Proteomes" id="UP001521931"/>
    </source>
</evidence>
<dbReference type="InterPro" id="IPR036259">
    <property type="entry name" value="MFS_trans_sf"/>
</dbReference>
<feature type="transmembrane region" description="Helical" evidence="7">
    <location>
        <begin position="104"/>
        <end position="126"/>
    </location>
</feature>
<proteinExistence type="predicted"/>
<feature type="transmembrane region" description="Helical" evidence="7">
    <location>
        <begin position="257"/>
        <end position="279"/>
    </location>
</feature>
<feature type="transmembrane region" description="Helical" evidence="7">
    <location>
        <begin position="349"/>
        <end position="373"/>
    </location>
</feature>